<evidence type="ECO:0000256" key="1">
    <source>
        <dbReference type="SAM" id="Phobius"/>
    </source>
</evidence>
<reference evidence="3" key="1">
    <citation type="journal article" date="2019" name="Environ. Microbiol.">
        <title>Fungal ecological strategies reflected in gene transcription - a case study of two litter decomposers.</title>
        <authorList>
            <person name="Barbi F."/>
            <person name="Kohler A."/>
            <person name="Barry K."/>
            <person name="Baskaran P."/>
            <person name="Daum C."/>
            <person name="Fauchery L."/>
            <person name="Ihrmark K."/>
            <person name="Kuo A."/>
            <person name="LaButti K."/>
            <person name="Lipzen A."/>
            <person name="Morin E."/>
            <person name="Grigoriev I.V."/>
            <person name="Henrissat B."/>
            <person name="Lindahl B."/>
            <person name="Martin F."/>
        </authorList>
    </citation>
    <scope>NUCLEOTIDE SEQUENCE</scope>
    <source>
        <strain evidence="3">JB14</strain>
    </source>
</reference>
<keyword evidence="1" id="KW-0812">Transmembrane</keyword>
<name>A0A6A4HPJ0_9AGAR</name>
<evidence type="ECO:0000313" key="3">
    <source>
        <dbReference type="EMBL" id="KAE9399923.1"/>
    </source>
</evidence>
<feature type="chain" id="PRO_5025502590" description="Mid2 domain-containing protein" evidence="2">
    <location>
        <begin position="23"/>
        <end position="237"/>
    </location>
</feature>
<dbReference type="Proteomes" id="UP000799118">
    <property type="component" value="Unassembled WGS sequence"/>
</dbReference>
<keyword evidence="2" id="KW-0732">Signal</keyword>
<proteinExistence type="predicted"/>
<dbReference type="AlphaFoldDB" id="A0A6A4HPJ0"/>
<keyword evidence="1" id="KW-1133">Transmembrane helix</keyword>
<organism evidence="3 4">
    <name type="scientific">Gymnopus androsaceus JB14</name>
    <dbReference type="NCBI Taxonomy" id="1447944"/>
    <lineage>
        <taxon>Eukaryota</taxon>
        <taxon>Fungi</taxon>
        <taxon>Dikarya</taxon>
        <taxon>Basidiomycota</taxon>
        <taxon>Agaricomycotina</taxon>
        <taxon>Agaricomycetes</taxon>
        <taxon>Agaricomycetidae</taxon>
        <taxon>Agaricales</taxon>
        <taxon>Marasmiineae</taxon>
        <taxon>Omphalotaceae</taxon>
        <taxon>Gymnopus</taxon>
    </lineage>
</organism>
<dbReference type="CDD" id="cd12087">
    <property type="entry name" value="TM_EGFR-like"/>
    <property type="match status" value="1"/>
</dbReference>
<keyword evidence="4" id="KW-1185">Reference proteome</keyword>
<dbReference type="OrthoDB" id="3234968at2759"/>
<protein>
    <recommendedName>
        <fullName evidence="5">Mid2 domain-containing protein</fullName>
    </recommendedName>
</protein>
<gene>
    <name evidence="3" type="ORF">BT96DRAFT_857881</name>
</gene>
<sequence>MTFYLLLSFLFLVVIFSSPVAALQNLTISWQNSSIVYQQNSSVWSSAPSSLDYSQSHTYTTTKGASASFQFTGVAIYYEAASWPYPVSVNISLDGDSGTFVDLRDYLSPQTPTTGSASVSASTHWYRTGLNNTSHTIVISIPDNATTAVVDALIYSVDTGDSQTGSTIWPIIVGGALGGLVLIGAIVAFIFLYRRRQKKKQEGALWDAPVLENLMTPLISHPAEAFPLVSVRIQHCS</sequence>
<dbReference type="EMBL" id="ML769463">
    <property type="protein sequence ID" value="KAE9399923.1"/>
    <property type="molecule type" value="Genomic_DNA"/>
</dbReference>
<feature type="signal peptide" evidence="2">
    <location>
        <begin position="1"/>
        <end position="22"/>
    </location>
</feature>
<evidence type="ECO:0000313" key="4">
    <source>
        <dbReference type="Proteomes" id="UP000799118"/>
    </source>
</evidence>
<feature type="transmembrane region" description="Helical" evidence="1">
    <location>
        <begin position="168"/>
        <end position="193"/>
    </location>
</feature>
<keyword evidence="1" id="KW-0472">Membrane</keyword>
<accession>A0A6A4HPJ0</accession>
<dbReference type="Gene3D" id="2.60.120.260">
    <property type="entry name" value="Galactose-binding domain-like"/>
    <property type="match status" value="1"/>
</dbReference>
<evidence type="ECO:0008006" key="5">
    <source>
        <dbReference type="Google" id="ProtNLM"/>
    </source>
</evidence>
<evidence type="ECO:0000256" key="2">
    <source>
        <dbReference type="SAM" id="SignalP"/>
    </source>
</evidence>